<evidence type="ECO:0000313" key="3">
    <source>
        <dbReference type="Proteomes" id="UP000299102"/>
    </source>
</evidence>
<reference evidence="2 3" key="1">
    <citation type="journal article" date="2019" name="Commun. Biol.">
        <title>The bagworm genome reveals a unique fibroin gene that provides high tensile strength.</title>
        <authorList>
            <person name="Kono N."/>
            <person name="Nakamura H."/>
            <person name="Ohtoshi R."/>
            <person name="Tomita M."/>
            <person name="Numata K."/>
            <person name="Arakawa K."/>
        </authorList>
    </citation>
    <scope>NUCLEOTIDE SEQUENCE [LARGE SCALE GENOMIC DNA]</scope>
</reference>
<keyword evidence="3" id="KW-1185">Reference proteome</keyword>
<dbReference type="AlphaFoldDB" id="A0A4C1U004"/>
<proteinExistence type="predicted"/>
<dbReference type="SUPFAM" id="SSF56672">
    <property type="entry name" value="DNA/RNA polymerases"/>
    <property type="match status" value="1"/>
</dbReference>
<dbReference type="PROSITE" id="PS50878">
    <property type="entry name" value="RT_POL"/>
    <property type="match status" value="1"/>
</dbReference>
<keyword evidence="2" id="KW-0808">Transferase</keyword>
<dbReference type="InterPro" id="IPR000477">
    <property type="entry name" value="RT_dom"/>
</dbReference>
<sequence length="159" mass="18106">MEKAFDRVWHNGLIHKLLDTSPPPACTIVIASFLQRRSFCVAVDDVLSAPRPIRSGLPQGSCLSPELYALYTDDIPTLRDHLEGWEDDVMLALHADDCAYFASSRRAYLAAKRIQCVFDLVPEWLHKWRMAVNINKTAIIQIAIYKCYIHFRLTYAAPA</sequence>
<evidence type="ECO:0000259" key="1">
    <source>
        <dbReference type="PROSITE" id="PS50878"/>
    </source>
</evidence>
<keyword evidence="2" id="KW-0548">Nucleotidyltransferase</keyword>
<feature type="domain" description="Reverse transcriptase" evidence="1">
    <location>
        <begin position="1"/>
        <end position="153"/>
    </location>
</feature>
<gene>
    <name evidence="2" type="primary">pol</name>
    <name evidence="2" type="ORF">EVAR_102125_1</name>
</gene>
<dbReference type="GO" id="GO:0003964">
    <property type="term" value="F:RNA-directed DNA polymerase activity"/>
    <property type="evidence" value="ECO:0007669"/>
    <property type="project" value="UniProtKB-KW"/>
</dbReference>
<keyword evidence="2" id="KW-0695">RNA-directed DNA polymerase</keyword>
<dbReference type="PANTHER" id="PTHR33332">
    <property type="entry name" value="REVERSE TRANSCRIPTASE DOMAIN-CONTAINING PROTEIN"/>
    <property type="match status" value="1"/>
</dbReference>
<accession>A0A4C1U004</accession>
<dbReference type="EMBL" id="BGZK01000109">
    <property type="protein sequence ID" value="GBP19577.1"/>
    <property type="molecule type" value="Genomic_DNA"/>
</dbReference>
<dbReference type="InterPro" id="IPR043502">
    <property type="entry name" value="DNA/RNA_pol_sf"/>
</dbReference>
<name>A0A4C1U004_EUMVA</name>
<protein>
    <submittedName>
        <fullName evidence="2">RNA-directed DNA polymerase from mobile element jockey</fullName>
    </submittedName>
</protein>
<dbReference type="STRING" id="151549.A0A4C1U004"/>
<dbReference type="Pfam" id="PF00078">
    <property type="entry name" value="RVT_1"/>
    <property type="match status" value="1"/>
</dbReference>
<dbReference type="OrthoDB" id="10065625at2759"/>
<dbReference type="Proteomes" id="UP000299102">
    <property type="component" value="Unassembled WGS sequence"/>
</dbReference>
<evidence type="ECO:0000313" key="2">
    <source>
        <dbReference type="EMBL" id="GBP19577.1"/>
    </source>
</evidence>
<organism evidence="2 3">
    <name type="scientific">Eumeta variegata</name>
    <name type="common">Bagworm moth</name>
    <name type="synonym">Eumeta japonica</name>
    <dbReference type="NCBI Taxonomy" id="151549"/>
    <lineage>
        <taxon>Eukaryota</taxon>
        <taxon>Metazoa</taxon>
        <taxon>Ecdysozoa</taxon>
        <taxon>Arthropoda</taxon>
        <taxon>Hexapoda</taxon>
        <taxon>Insecta</taxon>
        <taxon>Pterygota</taxon>
        <taxon>Neoptera</taxon>
        <taxon>Endopterygota</taxon>
        <taxon>Lepidoptera</taxon>
        <taxon>Glossata</taxon>
        <taxon>Ditrysia</taxon>
        <taxon>Tineoidea</taxon>
        <taxon>Psychidae</taxon>
        <taxon>Oiketicinae</taxon>
        <taxon>Eumeta</taxon>
    </lineage>
</organism>
<comment type="caution">
    <text evidence="2">The sequence shown here is derived from an EMBL/GenBank/DDBJ whole genome shotgun (WGS) entry which is preliminary data.</text>
</comment>